<evidence type="ECO:0000313" key="3">
    <source>
        <dbReference type="EMBL" id="VAW73209.1"/>
    </source>
</evidence>
<gene>
    <name evidence="3" type="ORF">MNBD_GAMMA14-752</name>
</gene>
<evidence type="ECO:0000256" key="1">
    <source>
        <dbReference type="SAM" id="Phobius"/>
    </source>
</evidence>
<accession>A0A3B0YGC4</accession>
<dbReference type="Pfam" id="PF16537">
    <property type="entry name" value="T2SSB"/>
    <property type="match status" value="1"/>
</dbReference>
<reference evidence="3" key="1">
    <citation type="submission" date="2018-06" db="EMBL/GenBank/DDBJ databases">
        <authorList>
            <person name="Zhirakovskaya E."/>
        </authorList>
    </citation>
    <scope>NUCLEOTIDE SEQUENCE</scope>
</reference>
<dbReference type="EMBL" id="UOFM01000055">
    <property type="protein sequence ID" value="VAW73209.1"/>
    <property type="molecule type" value="Genomic_DNA"/>
</dbReference>
<protein>
    <recommendedName>
        <fullName evidence="2">Type II secretion system protein GspB C-terminal domain-containing protein</fullName>
    </recommendedName>
</protein>
<keyword evidence="1" id="KW-0472">Membrane</keyword>
<dbReference type="GO" id="GO:0015627">
    <property type="term" value="C:type II protein secretion system complex"/>
    <property type="evidence" value="ECO:0007669"/>
    <property type="project" value="InterPro"/>
</dbReference>
<feature type="transmembrane region" description="Helical" evidence="1">
    <location>
        <begin position="38"/>
        <end position="58"/>
    </location>
</feature>
<organism evidence="3">
    <name type="scientific">hydrothermal vent metagenome</name>
    <dbReference type="NCBI Taxonomy" id="652676"/>
    <lineage>
        <taxon>unclassified sequences</taxon>
        <taxon>metagenomes</taxon>
        <taxon>ecological metagenomes</taxon>
    </lineage>
</organism>
<dbReference type="AlphaFoldDB" id="A0A3B0YGC4"/>
<proteinExistence type="predicted"/>
<name>A0A3B0YGC4_9ZZZZ</name>
<keyword evidence="1" id="KW-1133">Transmembrane helix</keyword>
<sequence length="243" mass="26300">MSYILEALKKAEHEREIGQVPRIDSEHEPASARVSSRWVMLVVLVLLVNAGLLLALFWPDGSTKEAEPVAVAPPATLPSIDNVAAVPEVTDETGMLSERRETVVAPVAPVTRSTPVSPPSAVVMPTETVMQRTPAVVPSVAPSPLVAAVPSPPEPEPAPVAPQQTENLPVWPQVPEFIFRRLSGGLRLDVLVYSDLPEDRFVLVNLQKYREGEQLQEGPLLDAITPDGIVLSLQGQKFLVRAQ</sequence>
<keyword evidence="1" id="KW-0812">Transmembrane</keyword>
<evidence type="ECO:0000259" key="2">
    <source>
        <dbReference type="Pfam" id="PF16537"/>
    </source>
</evidence>
<feature type="domain" description="Type II secretion system protein GspB C-terminal" evidence="2">
    <location>
        <begin position="187"/>
        <end position="241"/>
    </location>
</feature>
<dbReference type="InterPro" id="IPR032389">
    <property type="entry name" value="GspB_C"/>
</dbReference>